<evidence type="ECO:0000256" key="5">
    <source>
        <dbReference type="ARBA" id="ARBA00022777"/>
    </source>
</evidence>
<dbReference type="STRING" id="554065.E1Z3L8"/>
<evidence type="ECO:0000256" key="9">
    <source>
        <dbReference type="PROSITE-ProRule" id="PRU10141"/>
    </source>
</evidence>
<dbReference type="InterPro" id="IPR000719">
    <property type="entry name" value="Prot_kinase_dom"/>
</dbReference>
<dbReference type="GO" id="GO:0004674">
    <property type="term" value="F:protein serine/threonine kinase activity"/>
    <property type="evidence" value="ECO:0007669"/>
    <property type="project" value="UniProtKB-KW"/>
</dbReference>
<dbReference type="PROSITE" id="PS00107">
    <property type="entry name" value="PROTEIN_KINASE_ATP"/>
    <property type="match status" value="1"/>
</dbReference>
<dbReference type="AlphaFoldDB" id="E1Z3L8"/>
<keyword evidence="5" id="KW-0418">Kinase</keyword>
<comment type="catalytic activity">
    <reaction evidence="7">
        <text>L-threonyl-[protein] + ATP = O-phospho-L-threonyl-[protein] + ADP + H(+)</text>
        <dbReference type="Rhea" id="RHEA:46608"/>
        <dbReference type="Rhea" id="RHEA-COMP:11060"/>
        <dbReference type="Rhea" id="RHEA-COMP:11605"/>
        <dbReference type="ChEBI" id="CHEBI:15378"/>
        <dbReference type="ChEBI" id="CHEBI:30013"/>
        <dbReference type="ChEBI" id="CHEBI:30616"/>
        <dbReference type="ChEBI" id="CHEBI:61977"/>
        <dbReference type="ChEBI" id="CHEBI:456216"/>
        <dbReference type="EC" id="2.7.11.1"/>
    </reaction>
</comment>
<feature type="chain" id="PRO_5003155589" description="non-specific serine/threonine protein kinase" evidence="11">
    <location>
        <begin position="19"/>
        <end position="1120"/>
    </location>
</feature>
<feature type="domain" description="Protein kinase" evidence="12">
    <location>
        <begin position="769"/>
        <end position="1017"/>
    </location>
</feature>
<dbReference type="PANTHER" id="PTHR44329">
    <property type="entry name" value="SERINE/THREONINE-PROTEIN KINASE TNNI3K-RELATED"/>
    <property type="match status" value="1"/>
</dbReference>
<evidence type="ECO:0000259" key="12">
    <source>
        <dbReference type="PROSITE" id="PS50011"/>
    </source>
</evidence>
<dbReference type="Proteomes" id="UP000008141">
    <property type="component" value="Unassembled WGS sequence"/>
</dbReference>
<dbReference type="PROSITE" id="PS00108">
    <property type="entry name" value="PROTEIN_KINASE_ST"/>
    <property type="match status" value="1"/>
</dbReference>
<dbReference type="SUPFAM" id="SSF56112">
    <property type="entry name" value="Protein kinase-like (PK-like)"/>
    <property type="match status" value="1"/>
</dbReference>
<sequence length="1120" mass="113176">MARVFLLLLLGCWSAVGALSDSPSPGFPAPAQVYSSQEQAGGGTAVLAPNAAVQQGAAPLGPALGRVPQPEGCSAACRSQPACAWFEYCQAPAGCSHGGEQLAYLGCRLYAPTCNETVQLEPAQGLVAGFPARMPPLTVSGFATVAGQGIAGADMACSASLLPGACALRSIEEAQVVCLAAPECRAITVFLNGTDGCSGKPLSLLKTEGLAPGNAFVASGVATLQLPETRQAVSTQLTDSEGQVLLPSEPELAAAANASASAASAAAAWLGCLLGKGTIMAGRVLQVLSGVASAEACCRRCRQQYSTAGGCTVWNYCGTQGGCRYQGPQMAQNLSLQAGQCELRYQEIVLPAVGWPPALLAHGPSVPVVGGAPLAVAASQPPAGFQQLPGRGLAASSSAADSPCGASSLAGQAQCWLNVSSVAAMAAWCQQDYRCAAFVPSQGEGPAAAPERAVFQQESSAASRLLVPTSTMYLKQELYSAPAAGNATASSGSSSSGSGGGSSGTGLSAGAVVGIAVASAAAGVAAGLGLFLLLRARARRRLGAGESGKALEGGAASAELESSLGQAAQKSSSGDSFPPCPPAAAAASQRQQQQQQAAELRDWQVRQLRQQIPPQVRQMEQQQQQYEQQQYQQQGGLYRSVTFSMPGSASPPEAAAAAARLSGDGLLSPFAAASGGFGSDGGTPSLSRAASVPQPEASAGELADGLGLMPGGSGSGSGSGSGLVRQGSLPGGGIGASRAGSAPPLPPAARSGSEWVVDPSLVTYQRWPNGKLRDLGSGASGHVFKASYNGETVAAKEMDLGKSAAVQEAFINEAMRLQALRHPNLVGFYGVCLAGSKGVVLLEYCEGRDLHSALGVVSAGGSQRLFSWYRRGRRVALEIAKALNYLHSKGIVHFDVKSSNVLLTSGGTAKLADVAFSRELIGEVLPDVPLIGTFPWIAPEVLLGGRECTQAVDIFSFGVVMWEIITGEAPKRGGMRMPLVPDECPQDASDPMMECLSESPAARPTAAQLLQRLGVMLERSGRGGPARTRSSVDGLPRRASLDVLGGNGGGGGRASFDVLGGAGGRGSVDVLGPQQSLSPISSPVDGDAALSSLSLSSRLPPISSPGSSDATSPPLSPGSG</sequence>
<evidence type="ECO:0000256" key="1">
    <source>
        <dbReference type="ARBA" id="ARBA00012513"/>
    </source>
</evidence>
<evidence type="ECO:0000313" key="14">
    <source>
        <dbReference type="Proteomes" id="UP000008141"/>
    </source>
</evidence>
<evidence type="ECO:0000256" key="8">
    <source>
        <dbReference type="ARBA" id="ARBA00048679"/>
    </source>
</evidence>
<proteinExistence type="predicted"/>
<name>E1Z3L8_CHLVA</name>
<gene>
    <name evidence="13" type="ORF">CHLNCDRAFT_56636</name>
</gene>
<organism evidence="14">
    <name type="scientific">Chlorella variabilis</name>
    <name type="common">Green alga</name>
    <dbReference type="NCBI Taxonomy" id="554065"/>
    <lineage>
        <taxon>Eukaryota</taxon>
        <taxon>Viridiplantae</taxon>
        <taxon>Chlorophyta</taxon>
        <taxon>core chlorophytes</taxon>
        <taxon>Trebouxiophyceae</taxon>
        <taxon>Chlorellales</taxon>
        <taxon>Chlorellaceae</taxon>
        <taxon>Chlorella clade</taxon>
        <taxon>Chlorella</taxon>
    </lineage>
</organism>
<feature type="region of interest" description="Disordered" evidence="10">
    <location>
        <begin position="1018"/>
        <end position="1047"/>
    </location>
</feature>
<evidence type="ECO:0000313" key="13">
    <source>
        <dbReference type="EMBL" id="EFN60185.1"/>
    </source>
</evidence>
<dbReference type="InterPro" id="IPR011009">
    <property type="entry name" value="Kinase-like_dom_sf"/>
</dbReference>
<keyword evidence="6 9" id="KW-0067">ATP-binding</keyword>
<feature type="compositionally biased region" description="Gly residues" evidence="10">
    <location>
        <begin position="708"/>
        <end position="721"/>
    </location>
</feature>
<evidence type="ECO:0000256" key="4">
    <source>
        <dbReference type="ARBA" id="ARBA00022741"/>
    </source>
</evidence>
<dbReference type="InterPro" id="IPR051681">
    <property type="entry name" value="Ser/Thr_Kinases-Pseudokinases"/>
</dbReference>
<keyword evidence="4 9" id="KW-0547">Nucleotide-binding</keyword>
<comment type="catalytic activity">
    <reaction evidence="8">
        <text>L-seryl-[protein] + ATP = O-phospho-L-seryl-[protein] + ADP + H(+)</text>
        <dbReference type="Rhea" id="RHEA:17989"/>
        <dbReference type="Rhea" id="RHEA-COMP:9863"/>
        <dbReference type="Rhea" id="RHEA-COMP:11604"/>
        <dbReference type="ChEBI" id="CHEBI:15378"/>
        <dbReference type="ChEBI" id="CHEBI:29999"/>
        <dbReference type="ChEBI" id="CHEBI:30616"/>
        <dbReference type="ChEBI" id="CHEBI:83421"/>
        <dbReference type="ChEBI" id="CHEBI:456216"/>
        <dbReference type="EC" id="2.7.11.1"/>
    </reaction>
</comment>
<dbReference type="EC" id="2.7.11.1" evidence="1"/>
<feature type="signal peptide" evidence="11">
    <location>
        <begin position="1"/>
        <end position="18"/>
    </location>
</feature>
<keyword evidence="14" id="KW-1185">Reference proteome</keyword>
<feature type="compositionally biased region" description="Low complexity" evidence="10">
    <location>
        <begin position="583"/>
        <end position="598"/>
    </location>
</feature>
<dbReference type="InParanoid" id="E1Z3L8"/>
<feature type="region of interest" description="Disordered" evidence="10">
    <location>
        <begin position="682"/>
        <end position="752"/>
    </location>
</feature>
<dbReference type="SMART" id="SM00220">
    <property type="entry name" value="S_TKc"/>
    <property type="match status" value="1"/>
</dbReference>
<evidence type="ECO:0000256" key="10">
    <source>
        <dbReference type="SAM" id="MobiDB-lite"/>
    </source>
</evidence>
<dbReference type="InterPro" id="IPR017441">
    <property type="entry name" value="Protein_kinase_ATP_BS"/>
</dbReference>
<feature type="compositionally biased region" description="Low complexity" evidence="10">
    <location>
        <begin position="1090"/>
        <end position="1108"/>
    </location>
</feature>
<dbReference type="GeneID" id="17359240"/>
<dbReference type="eggNOG" id="KOG0192">
    <property type="taxonomic scope" value="Eukaryota"/>
</dbReference>
<reference evidence="13 14" key="1">
    <citation type="journal article" date="2010" name="Plant Cell">
        <title>The Chlorella variabilis NC64A genome reveals adaptation to photosymbiosis, coevolution with viruses, and cryptic sex.</title>
        <authorList>
            <person name="Blanc G."/>
            <person name="Duncan G."/>
            <person name="Agarkova I."/>
            <person name="Borodovsky M."/>
            <person name="Gurnon J."/>
            <person name="Kuo A."/>
            <person name="Lindquist E."/>
            <person name="Lucas S."/>
            <person name="Pangilinan J."/>
            <person name="Polle J."/>
            <person name="Salamov A."/>
            <person name="Terry A."/>
            <person name="Yamada T."/>
            <person name="Dunigan D.D."/>
            <person name="Grigoriev I.V."/>
            <person name="Claverie J.M."/>
            <person name="Van Etten J.L."/>
        </authorList>
    </citation>
    <scope>NUCLEOTIDE SEQUENCE [LARGE SCALE GENOMIC DNA]</scope>
    <source>
        <strain evidence="13 14">NC64A</strain>
    </source>
</reference>
<dbReference type="InterPro" id="IPR001245">
    <property type="entry name" value="Ser-Thr/Tyr_kinase_cat_dom"/>
</dbReference>
<protein>
    <recommendedName>
        <fullName evidence="1">non-specific serine/threonine protein kinase</fullName>
        <ecNumber evidence="1">2.7.11.1</ecNumber>
    </recommendedName>
</protein>
<dbReference type="PANTHER" id="PTHR44329:SF285">
    <property type="entry name" value="V-MOS MOLONEY MURINE SARCOMA VIRAL ONCO HOMOLOG"/>
    <property type="match status" value="1"/>
</dbReference>
<dbReference type="EMBL" id="GL433835">
    <property type="protein sequence ID" value="EFN60185.1"/>
    <property type="molecule type" value="Genomic_DNA"/>
</dbReference>
<keyword evidence="11" id="KW-0732">Signal</keyword>
<dbReference type="InterPro" id="IPR008271">
    <property type="entry name" value="Ser/Thr_kinase_AS"/>
</dbReference>
<dbReference type="Pfam" id="PF07714">
    <property type="entry name" value="PK_Tyr_Ser-Thr"/>
    <property type="match status" value="1"/>
</dbReference>
<accession>E1Z3L8</accession>
<dbReference type="PROSITE" id="PS50011">
    <property type="entry name" value="PROTEIN_KINASE_DOM"/>
    <property type="match status" value="1"/>
</dbReference>
<feature type="region of interest" description="Disordered" evidence="10">
    <location>
        <begin position="1070"/>
        <end position="1120"/>
    </location>
</feature>
<evidence type="ECO:0000256" key="6">
    <source>
        <dbReference type="ARBA" id="ARBA00022840"/>
    </source>
</evidence>
<dbReference type="KEGG" id="cvr:CHLNCDRAFT_56636"/>
<evidence type="ECO:0000256" key="2">
    <source>
        <dbReference type="ARBA" id="ARBA00022527"/>
    </source>
</evidence>
<feature type="binding site" evidence="9">
    <location>
        <position position="796"/>
    </location>
    <ligand>
        <name>ATP</name>
        <dbReference type="ChEBI" id="CHEBI:30616"/>
    </ligand>
</feature>
<keyword evidence="2" id="KW-0723">Serine/threonine-protein kinase</keyword>
<dbReference type="OrthoDB" id="2013833at2759"/>
<evidence type="ECO:0000256" key="7">
    <source>
        <dbReference type="ARBA" id="ARBA00047899"/>
    </source>
</evidence>
<keyword evidence="3" id="KW-0808">Transferase</keyword>
<evidence type="ECO:0000256" key="3">
    <source>
        <dbReference type="ARBA" id="ARBA00022679"/>
    </source>
</evidence>
<dbReference type="GO" id="GO:0005524">
    <property type="term" value="F:ATP binding"/>
    <property type="evidence" value="ECO:0007669"/>
    <property type="project" value="UniProtKB-UniRule"/>
</dbReference>
<dbReference type="RefSeq" id="XP_005852287.1">
    <property type="nucleotide sequence ID" value="XM_005852225.1"/>
</dbReference>
<dbReference type="Gene3D" id="1.10.510.10">
    <property type="entry name" value="Transferase(Phosphotransferase) domain 1"/>
    <property type="match status" value="1"/>
</dbReference>
<evidence type="ECO:0000256" key="11">
    <source>
        <dbReference type="SAM" id="SignalP"/>
    </source>
</evidence>
<feature type="region of interest" description="Disordered" evidence="10">
    <location>
        <begin position="562"/>
        <end position="601"/>
    </location>
</feature>